<comment type="caution">
    <text evidence="1">The sequence shown here is derived from an EMBL/GenBank/DDBJ whole genome shotgun (WGS) entry which is preliminary data.</text>
</comment>
<protein>
    <submittedName>
        <fullName evidence="1">Uncharacterized protein</fullName>
    </submittedName>
</protein>
<organism evidence="1 2">
    <name type="scientific">Parelaphostrongylus tenuis</name>
    <name type="common">Meningeal worm</name>
    <dbReference type="NCBI Taxonomy" id="148309"/>
    <lineage>
        <taxon>Eukaryota</taxon>
        <taxon>Metazoa</taxon>
        <taxon>Ecdysozoa</taxon>
        <taxon>Nematoda</taxon>
        <taxon>Chromadorea</taxon>
        <taxon>Rhabditida</taxon>
        <taxon>Rhabditina</taxon>
        <taxon>Rhabditomorpha</taxon>
        <taxon>Strongyloidea</taxon>
        <taxon>Metastrongylidae</taxon>
        <taxon>Parelaphostrongylus</taxon>
    </lineage>
</organism>
<keyword evidence="2" id="KW-1185">Reference proteome</keyword>
<dbReference type="Proteomes" id="UP001196413">
    <property type="component" value="Unassembled WGS sequence"/>
</dbReference>
<evidence type="ECO:0000313" key="1">
    <source>
        <dbReference type="EMBL" id="KAJ1358459.1"/>
    </source>
</evidence>
<name>A0AAD5N2F9_PARTN</name>
<dbReference type="EMBL" id="JAHQIW010003381">
    <property type="protein sequence ID" value="KAJ1358459.1"/>
    <property type="molecule type" value="Genomic_DNA"/>
</dbReference>
<evidence type="ECO:0000313" key="2">
    <source>
        <dbReference type="Proteomes" id="UP001196413"/>
    </source>
</evidence>
<proteinExistence type="predicted"/>
<dbReference type="AlphaFoldDB" id="A0AAD5N2F9"/>
<gene>
    <name evidence="1" type="ORF">KIN20_016888</name>
</gene>
<accession>A0AAD5N2F9</accession>
<sequence>MAALLANSRVKSLDLLGVTVEHGVLYEHAQSFVELCGRRPFFVDRLTFGFTTENTSSITHCKFWIKLLRPKSLTFYSTAGGVHLSPTDYYWILTQEVQQIEMSPENLSVSLIAQIINKWYRGKTKFLPSLDLIFSPTSETKLIIGELLDKTPYK</sequence>
<reference evidence="1" key="1">
    <citation type="submission" date="2021-06" db="EMBL/GenBank/DDBJ databases">
        <title>Parelaphostrongylus tenuis whole genome reference sequence.</title>
        <authorList>
            <person name="Garwood T.J."/>
            <person name="Larsen P.A."/>
            <person name="Fountain-Jones N.M."/>
            <person name="Garbe J.R."/>
            <person name="Macchietto M.G."/>
            <person name="Kania S.A."/>
            <person name="Gerhold R.W."/>
            <person name="Richards J.E."/>
            <person name="Wolf T.M."/>
        </authorList>
    </citation>
    <scope>NUCLEOTIDE SEQUENCE</scope>
    <source>
        <strain evidence="1">MNPRO001-30</strain>
        <tissue evidence="1">Meninges</tissue>
    </source>
</reference>
<feature type="non-terminal residue" evidence="1">
    <location>
        <position position="1"/>
    </location>
</feature>